<dbReference type="EnsemblMetazoa" id="BGLB000483-RD">
    <property type="protein sequence ID" value="BGLB000483-PD"/>
    <property type="gene ID" value="BGLB000483"/>
</dbReference>
<dbReference type="GO" id="GO:0048513">
    <property type="term" value="P:animal organ development"/>
    <property type="evidence" value="ECO:0007669"/>
    <property type="project" value="TreeGrafter"/>
</dbReference>
<dbReference type="AlphaFoldDB" id="A0A2C9JC54"/>
<dbReference type="GO" id="GO:0005829">
    <property type="term" value="C:cytosol"/>
    <property type="evidence" value="ECO:0007669"/>
    <property type="project" value="TreeGrafter"/>
</dbReference>
<dbReference type="EnsemblMetazoa" id="BGLB000483-RB">
    <property type="protein sequence ID" value="BGLB000483-PB"/>
    <property type="gene ID" value="BGLB000483"/>
</dbReference>
<dbReference type="GO" id="GO:0040037">
    <property type="term" value="P:negative regulation of fibroblast growth factor receptor signaling pathway"/>
    <property type="evidence" value="ECO:0007669"/>
    <property type="project" value="TreeGrafter"/>
</dbReference>
<dbReference type="PROSITE" id="PS51227">
    <property type="entry name" value="SPR"/>
    <property type="match status" value="1"/>
</dbReference>
<evidence type="ECO:0000313" key="4">
    <source>
        <dbReference type="Proteomes" id="UP000076420"/>
    </source>
</evidence>
<dbReference type="OrthoDB" id="10038884at2759"/>
<evidence type="ECO:0008006" key="5">
    <source>
        <dbReference type="Google" id="ProtNLM"/>
    </source>
</evidence>
<organism evidence="3 4">
    <name type="scientific">Biomphalaria glabrata</name>
    <name type="common">Bloodfluke planorb</name>
    <name type="synonym">Freshwater snail</name>
    <dbReference type="NCBI Taxonomy" id="6526"/>
    <lineage>
        <taxon>Eukaryota</taxon>
        <taxon>Metazoa</taxon>
        <taxon>Spiralia</taxon>
        <taxon>Lophotrochozoa</taxon>
        <taxon>Mollusca</taxon>
        <taxon>Gastropoda</taxon>
        <taxon>Heterobranchia</taxon>
        <taxon>Euthyneura</taxon>
        <taxon>Panpulmonata</taxon>
        <taxon>Hygrophila</taxon>
        <taxon>Lymnaeoidea</taxon>
        <taxon>Planorbidae</taxon>
        <taxon>Biomphalaria</taxon>
    </lineage>
</organism>
<dbReference type="VEuPathDB" id="VectorBase:BGLB000483"/>
<proteinExistence type="inferred from homology"/>
<dbReference type="STRING" id="6526.A0A2C9JC54"/>
<dbReference type="GO" id="GO:0016020">
    <property type="term" value="C:membrane"/>
    <property type="evidence" value="ECO:0007669"/>
    <property type="project" value="InterPro"/>
</dbReference>
<dbReference type="Pfam" id="PF05210">
    <property type="entry name" value="Sprouty"/>
    <property type="match status" value="1"/>
</dbReference>
<dbReference type="KEGG" id="bgt:106076296"/>
<dbReference type="RefSeq" id="XP_013092621.2">
    <property type="nucleotide sequence ID" value="XM_013237167.2"/>
</dbReference>
<gene>
    <name evidence="3" type="primary">106076296</name>
</gene>
<protein>
    <recommendedName>
        <fullName evidence="5">Protein sprouty homolog 2</fullName>
    </recommendedName>
</protein>
<reference evidence="3" key="1">
    <citation type="submission" date="2020-05" db="UniProtKB">
        <authorList>
            <consortium name="EnsemblMetazoa"/>
        </authorList>
    </citation>
    <scope>IDENTIFICATION</scope>
    <source>
        <strain evidence="3">BB02</strain>
    </source>
</reference>
<evidence type="ECO:0000256" key="1">
    <source>
        <dbReference type="ARBA" id="ARBA00010964"/>
    </source>
</evidence>
<accession>A0A2C9JC54</accession>
<evidence type="ECO:0000313" key="3">
    <source>
        <dbReference type="EnsemblMetazoa" id="BGLB000483-PB"/>
    </source>
</evidence>
<dbReference type="InterPro" id="IPR051192">
    <property type="entry name" value="Sprouty_domain"/>
</dbReference>
<dbReference type="RefSeq" id="XP_013092609.2">
    <property type="nucleotide sequence ID" value="XM_013237155.2"/>
</dbReference>
<dbReference type="PANTHER" id="PTHR12365">
    <property type="entry name" value="SPROUTY"/>
    <property type="match status" value="1"/>
</dbReference>
<dbReference type="GO" id="GO:0046580">
    <property type="term" value="P:negative regulation of Ras protein signal transduction"/>
    <property type="evidence" value="ECO:0007669"/>
    <property type="project" value="TreeGrafter"/>
</dbReference>
<dbReference type="InterPro" id="IPR007875">
    <property type="entry name" value="Sprouty"/>
</dbReference>
<feature type="region of interest" description="Disordered" evidence="2">
    <location>
        <begin position="77"/>
        <end position="96"/>
    </location>
</feature>
<dbReference type="EnsemblMetazoa" id="BGLB000483-RC">
    <property type="protein sequence ID" value="BGLB000483-PC"/>
    <property type="gene ID" value="BGLB000483"/>
</dbReference>
<name>A0A2C9JC54_BIOGL</name>
<sequence length="301" mass="32217">MRTSLRTISPPESFSRQLSTPIITLGQVRAGPRTTNEYVDSPRVHASLPLKPHLPTLSVGGNHLTGLPHGVTPLTRGTHTLTPSPSPVVSQQPLSKSPPLKKELVIIQDGVRGGETTQVETTGGNIASTGANHGDSIMCESCGKCRCAACTEPRSLPSHWCCRDTCEVSPDNVIDFCTCFCCVKCMFYHCGSEEENQCYENPCGCCSTAHCCQRWTVMGMMALCLPCLWTYWPARACLAASTFCYSHCRRKGCQCNVKHDKTSVLSGGGGTAVNCGGGGIGGNSKHSQTRRLLIESDSSSA</sequence>
<feature type="compositionally biased region" description="Low complexity" evidence="2">
    <location>
        <begin position="87"/>
        <end position="96"/>
    </location>
</feature>
<dbReference type="Proteomes" id="UP000076420">
    <property type="component" value="Unassembled WGS sequence"/>
</dbReference>
<dbReference type="VEuPathDB" id="VectorBase:BGLAX_028750"/>
<evidence type="ECO:0000256" key="2">
    <source>
        <dbReference type="SAM" id="MobiDB-lite"/>
    </source>
</evidence>
<dbReference type="PANTHER" id="PTHR12365:SF7">
    <property type="entry name" value="PROTEIN SPROUTY"/>
    <property type="match status" value="1"/>
</dbReference>
<comment type="similarity">
    <text evidence="1">Belongs to the sprouty family.</text>
</comment>